<sequence length="295" mass="32241">MTAVTVSVSPVAARIGAVVEGVRLGGELDPITVDTVRDALHRHRVIFFRDQHHLDDAGQLAFARLLGDPIGHPTASAEGELIVPIDNDHGVVADRWHTDVTFVPAYPLASILRAVRLPDVGGDTLWADTASAYAQLPAPLAALADSLRAVHSNRYDYVASDTDGLSQARKDYRELFESTVYETEHPVVRIHPVTGERTLVLGAFAQRLVGFDAEDSAALLALLHKHVTRPENTVRWRWRAGDVAIWDNRATQHRVITDFDGARRLLHRVTIDGDVPVGVDGRRSLAVRPAGEPVA</sequence>
<dbReference type="InterPro" id="IPR042098">
    <property type="entry name" value="TauD-like_sf"/>
</dbReference>
<dbReference type="GO" id="GO:0005737">
    <property type="term" value="C:cytoplasm"/>
    <property type="evidence" value="ECO:0007669"/>
    <property type="project" value="TreeGrafter"/>
</dbReference>
<evidence type="ECO:0000256" key="8">
    <source>
        <dbReference type="ARBA" id="ARBA00051250"/>
    </source>
</evidence>
<evidence type="ECO:0000256" key="11">
    <source>
        <dbReference type="ARBA" id="ARBA00078517"/>
    </source>
</evidence>
<evidence type="ECO:0000256" key="1">
    <source>
        <dbReference type="ARBA" id="ARBA00001954"/>
    </source>
</evidence>
<keyword evidence="5" id="KW-0560">Oxidoreductase</keyword>
<comment type="caution">
    <text evidence="13">The sequence shown here is derived from an EMBL/GenBank/DDBJ whole genome shotgun (WGS) entry which is preliminary data.</text>
</comment>
<keyword evidence="6" id="KW-0408">Iron</keyword>
<dbReference type="Proteomes" id="UP000190037">
    <property type="component" value="Unassembled WGS sequence"/>
</dbReference>
<comment type="cofactor">
    <cofactor evidence="1">
        <name>Fe(2+)</name>
        <dbReference type="ChEBI" id="CHEBI:29033"/>
    </cofactor>
</comment>
<dbReference type="Gene3D" id="3.60.130.10">
    <property type="entry name" value="Clavaminate synthase-like"/>
    <property type="match status" value="1"/>
</dbReference>
<feature type="domain" description="TauD/TfdA-like" evidence="12">
    <location>
        <begin position="9"/>
        <end position="270"/>
    </location>
</feature>
<evidence type="ECO:0000256" key="2">
    <source>
        <dbReference type="ARBA" id="ARBA00005896"/>
    </source>
</evidence>
<evidence type="ECO:0000256" key="7">
    <source>
        <dbReference type="ARBA" id="ARBA00050529"/>
    </source>
</evidence>
<comment type="catalytic activity">
    <reaction evidence="7">
        <text>a primary linear alkyl sulfate ester + 2-oxoglutarate + O2 = an aldehyde + sulfate + succinate + CO2 + H(+)</text>
        <dbReference type="Rhea" id="RHEA:65716"/>
        <dbReference type="ChEBI" id="CHEBI:15378"/>
        <dbReference type="ChEBI" id="CHEBI:15379"/>
        <dbReference type="ChEBI" id="CHEBI:16189"/>
        <dbReference type="ChEBI" id="CHEBI:16526"/>
        <dbReference type="ChEBI" id="CHEBI:16810"/>
        <dbReference type="ChEBI" id="CHEBI:17478"/>
        <dbReference type="ChEBI" id="CHEBI:30031"/>
        <dbReference type="ChEBI" id="CHEBI:157685"/>
        <dbReference type="EC" id="1.14.11.77"/>
    </reaction>
</comment>
<reference evidence="13 14" key="1">
    <citation type="submission" date="2017-03" db="EMBL/GenBank/DDBJ databases">
        <title>Draft genome sequence of Streptomyces scabrisporus NF3, endophyte isolated from Amphipterygium adstringens.</title>
        <authorList>
            <person name="Vazquez M."/>
            <person name="Ceapa C.D."/>
            <person name="Rodriguez Luna D."/>
            <person name="Sanchez Esquivel S."/>
        </authorList>
    </citation>
    <scope>NUCLEOTIDE SEQUENCE [LARGE SCALE GENOMIC DNA]</scope>
    <source>
        <strain evidence="13 14">NF3</strain>
    </source>
</reference>
<comment type="similarity">
    <text evidence="2">Belongs to the TfdA dioxygenase family.</text>
</comment>
<keyword evidence="4 13" id="KW-0223">Dioxygenase</keyword>
<dbReference type="OrthoDB" id="581608at2"/>
<dbReference type="SUPFAM" id="SSF51197">
    <property type="entry name" value="Clavaminate synthase-like"/>
    <property type="match status" value="1"/>
</dbReference>
<dbReference type="InterPro" id="IPR003819">
    <property type="entry name" value="TauD/TfdA-like"/>
</dbReference>
<dbReference type="PANTHER" id="PTHR30468:SF5">
    <property type="entry name" value="ALPHA-KETOGLUTARATE-DEPENDENT SULFATE ESTER DIOXYGENASE"/>
    <property type="match status" value="1"/>
</dbReference>
<proteinExistence type="inferred from homology"/>
<evidence type="ECO:0000259" key="12">
    <source>
        <dbReference type="Pfam" id="PF02668"/>
    </source>
</evidence>
<protein>
    <recommendedName>
        <fullName evidence="10">Alpha-ketoglutarate-dependent sulfate ester dioxygenase</fullName>
        <ecNumber evidence="9">1.14.11.77</ecNumber>
    </recommendedName>
    <alternativeName>
        <fullName evidence="11">Type II alkyl sulfatase</fullName>
    </alternativeName>
</protein>
<evidence type="ECO:0000256" key="9">
    <source>
        <dbReference type="ARBA" id="ARBA00066614"/>
    </source>
</evidence>
<dbReference type="EMBL" id="MWQN01000001">
    <property type="protein sequence ID" value="OPC82820.1"/>
    <property type="molecule type" value="Genomic_DNA"/>
</dbReference>
<organism evidence="13 14">
    <name type="scientific">Embleya scabrispora</name>
    <dbReference type="NCBI Taxonomy" id="159449"/>
    <lineage>
        <taxon>Bacteria</taxon>
        <taxon>Bacillati</taxon>
        <taxon>Actinomycetota</taxon>
        <taxon>Actinomycetes</taxon>
        <taxon>Kitasatosporales</taxon>
        <taxon>Streptomycetaceae</taxon>
        <taxon>Embleya</taxon>
    </lineage>
</organism>
<evidence type="ECO:0000256" key="4">
    <source>
        <dbReference type="ARBA" id="ARBA00022964"/>
    </source>
</evidence>
<keyword evidence="14" id="KW-1185">Reference proteome</keyword>
<name>A0A1T3P1R0_9ACTN</name>
<comment type="catalytic activity">
    <reaction evidence="8">
        <text>2-ethylhexyl sulfate + 2-oxoglutarate + O2 = 2-ethylhexanal + sulfate + succinate + CO2 + H(+)</text>
        <dbReference type="Rhea" id="RHEA:47620"/>
        <dbReference type="ChEBI" id="CHEBI:15378"/>
        <dbReference type="ChEBI" id="CHEBI:15379"/>
        <dbReference type="ChEBI" id="CHEBI:16189"/>
        <dbReference type="ChEBI" id="CHEBI:16526"/>
        <dbReference type="ChEBI" id="CHEBI:16810"/>
        <dbReference type="ChEBI" id="CHEBI:30031"/>
        <dbReference type="ChEBI" id="CHEBI:87808"/>
        <dbReference type="ChEBI" id="CHEBI:87809"/>
        <dbReference type="EC" id="1.14.11.77"/>
    </reaction>
</comment>
<evidence type="ECO:0000313" key="14">
    <source>
        <dbReference type="Proteomes" id="UP000190037"/>
    </source>
</evidence>
<dbReference type="STRING" id="159449.B4N89_19435"/>
<gene>
    <name evidence="13" type="ORF">B4N89_19435</name>
</gene>
<dbReference type="FunFam" id="3.60.130.10:FF:000002">
    <property type="entry name" value="Alpha-ketoglutarate-dependent taurine dioxygenase"/>
    <property type="match status" value="1"/>
</dbReference>
<dbReference type="PANTHER" id="PTHR30468">
    <property type="entry name" value="ALPHA-KETOGLUTARATE-DEPENDENT SULFONATE DIOXYGENASE"/>
    <property type="match status" value="1"/>
</dbReference>
<evidence type="ECO:0000256" key="6">
    <source>
        <dbReference type="ARBA" id="ARBA00023004"/>
    </source>
</evidence>
<dbReference type="Pfam" id="PF02668">
    <property type="entry name" value="TauD"/>
    <property type="match status" value="1"/>
</dbReference>
<evidence type="ECO:0000313" key="13">
    <source>
        <dbReference type="EMBL" id="OPC82820.1"/>
    </source>
</evidence>
<dbReference type="GO" id="GO:0046872">
    <property type="term" value="F:metal ion binding"/>
    <property type="evidence" value="ECO:0007669"/>
    <property type="project" value="UniProtKB-KW"/>
</dbReference>
<evidence type="ECO:0000256" key="10">
    <source>
        <dbReference type="ARBA" id="ARBA00067109"/>
    </source>
</evidence>
<evidence type="ECO:0000256" key="5">
    <source>
        <dbReference type="ARBA" id="ARBA00023002"/>
    </source>
</evidence>
<dbReference type="EC" id="1.14.11.77" evidence="9"/>
<dbReference type="InterPro" id="IPR051323">
    <property type="entry name" value="AtsK-like"/>
</dbReference>
<dbReference type="AlphaFoldDB" id="A0A1T3P1R0"/>
<dbReference type="RefSeq" id="WP_078977107.1">
    <property type="nucleotide sequence ID" value="NZ_MWQN01000001.1"/>
</dbReference>
<dbReference type="GO" id="GO:0016706">
    <property type="term" value="F:2-oxoglutarate-dependent dioxygenase activity"/>
    <property type="evidence" value="ECO:0007669"/>
    <property type="project" value="TreeGrafter"/>
</dbReference>
<evidence type="ECO:0000256" key="3">
    <source>
        <dbReference type="ARBA" id="ARBA00022723"/>
    </source>
</evidence>
<accession>A0A1T3P1R0</accession>
<keyword evidence="3" id="KW-0479">Metal-binding</keyword>